<dbReference type="Proteomes" id="UP001239994">
    <property type="component" value="Unassembled WGS sequence"/>
</dbReference>
<evidence type="ECO:0000256" key="2">
    <source>
        <dbReference type="ARBA" id="ARBA00004536"/>
    </source>
</evidence>
<feature type="domain" description="Ig-like" evidence="18">
    <location>
        <begin position="133"/>
        <end position="226"/>
    </location>
</feature>
<feature type="domain" description="Ig-like" evidence="18">
    <location>
        <begin position="9"/>
        <end position="128"/>
    </location>
</feature>
<sequence length="744" mass="81188">MDILMFLTPPFAVVQSQRVRVLPEVEAYANESVNLHCEFTNAGATKLTQVSWIFEATEGQRENIAVYHPTYGQSFPQSAFKDRVQFTQPSLENPSIKINNVRMSDAGKYTCEYATYPSGNEQGTTTLIMLAKPKNSASPVAAQASGGKVVVARCEAAQGKPAATITWMTNAAGDFNITSYPQPDGTVTVRSEYHMAPMPADNGRDITCVITQQTQNHPQTFTMKLTVQYPPTVRIEGYDDNWYMGRTDAMLICHADANPEVVNVTWATVSGKMPPTVKVVQNKLLVQKVDESVNTTFICEAKNSLGSSKNQLTAMVTELTGDPSSVGVLVGAILGSLLALLLVSVLVAVLVMRSHRQRHRYSSDGEQGSYSNKARLFTGKKISNNGTGANNNGPIYTYCESEAGALAEKGSEFPHAPASIPTAHKILLSYELDEAERRKFAALNDSMMEEEEEEEEDQDQYDGFGGLPPSYHVRRHNDVCSVYVDDDMESQRDGVPVVDIHFLGSLVEILERQKQCMRLNNFESILRCDNAGYCVPVPITDICAFIEYIKQQKLEDDGKEEQKETLWEDYSVHVEKRTEPVGSVTGAVIGGIIAVVILCLIGAAVAMYRKRLQSVENGDSGPPKYKPPPPMKAGCSTEMLHKPKDQTTMVTETAPLSCYEPNYYDTTAAEPITDLDDDNPSSPANGGTPSTWQGPGHPPGTDESVSDTLPPYEPTSHDGLEANHGPPAAGVSRGESFVSAPMLV</sequence>
<feature type="transmembrane region" description="Helical" evidence="17">
    <location>
        <begin position="326"/>
        <end position="351"/>
    </location>
</feature>
<evidence type="ECO:0000256" key="11">
    <source>
        <dbReference type="ARBA" id="ARBA00023136"/>
    </source>
</evidence>
<evidence type="ECO:0000256" key="7">
    <source>
        <dbReference type="ARBA" id="ARBA00022737"/>
    </source>
</evidence>
<dbReference type="PROSITE" id="PS50835">
    <property type="entry name" value="IG_LIKE"/>
    <property type="match status" value="3"/>
</dbReference>
<dbReference type="Gene3D" id="2.60.40.10">
    <property type="entry name" value="Immunoglobulins"/>
    <property type="match status" value="3"/>
</dbReference>
<evidence type="ECO:0000313" key="19">
    <source>
        <dbReference type="EMBL" id="KAK1805408.1"/>
    </source>
</evidence>
<dbReference type="PANTHER" id="PTHR47387">
    <property type="entry name" value="NECTIN-2"/>
    <property type="match status" value="1"/>
</dbReference>
<evidence type="ECO:0000256" key="1">
    <source>
        <dbReference type="ARBA" id="ARBA00004251"/>
    </source>
</evidence>
<dbReference type="GO" id="GO:0005912">
    <property type="term" value="C:adherens junction"/>
    <property type="evidence" value="ECO:0007669"/>
    <property type="project" value="UniProtKB-SubCell"/>
</dbReference>
<keyword evidence="10 17" id="KW-1133">Transmembrane helix</keyword>
<dbReference type="Pfam" id="PF08205">
    <property type="entry name" value="C2-set_2"/>
    <property type="match status" value="1"/>
</dbReference>
<evidence type="ECO:0000256" key="15">
    <source>
        <dbReference type="ARBA" id="ARBA00062858"/>
    </source>
</evidence>
<feature type="transmembrane region" description="Helical" evidence="17">
    <location>
        <begin position="586"/>
        <end position="608"/>
    </location>
</feature>
<name>A0AAD8ZU48_9TELE</name>
<feature type="compositionally biased region" description="Polar residues" evidence="16">
    <location>
        <begin position="680"/>
        <end position="693"/>
    </location>
</feature>
<evidence type="ECO:0000256" key="16">
    <source>
        <dbReference type="SAM" id="MobiDB-lite"/>
    </source>
</evidence>
<keyword evidence="9" id="KW-0965">Cell junction</keyword>
<evidence type="ECO:0000256" key="6">
    <source>
        <dbReference type="ARBA" id="ARBA00022729"/>
    </source>
</evidence>
<dbReference type="Pfam" id="PF07686">
    <property type="entry name" value="V-set"/>
    <property type="match status" value="1"/>
</dbReference>
<dbReference type="InterPro" id="IPR052659">
    <property type="entry name" value="Nectin/PVR"/>
</dbReference>
<evidence type="ECO:0000256" key="17">
    <source>
        <dbReference type="SAM" id="Phobius"/>
    </source>
</evidence>
<feature type="region of interest" description="Disordered" evidence="16">
    <location>
        <begin position="615"/>
        <end position="635"/>
    </location>
</feature>
<dbReference type="InterPro" id="IPR013106">
    <property type="entry name" value="Ig_V-set"/>
</dbReference>
<evidence type="ECO:0000256" key="8">
    <source>
        <dbReference type="ARBA" id="ARBA00022889"/>
    </source>
</evidence>
<evidence type="ECO:0000313" key="20">
    <source>
        <dbReference type="Proteomes" id="UP001239994"/>
    </source>
</evidence>
<keyword evidence="6" id="KW-0732">Signal</keyword>
<keyword evidence="11 17" id="KW-0472">Membrane</keyword>
<accession>A0AAD8ZU48</accession>
<evidence type="ECO:0000256" key="3">
    <source>
        <dbReference type="ARBA" id="ARBA00007810"/>
    </source>
</evidence>
<dbReference type="GO" id="GO:0005886">
    <property type="term" value="C:plasma membrane"/>
    <property type="evidence" value="ECO:0007669"/>
    <property type="project" value="UniProtKB-SubCell"/>
</dbReference>
<dbReference type="InterPro" id="IPR036179">
    <property type="entry name" value="Ig-like_dom_sf"/>
</dbReference>
<evidence type="ECO:0000259" key="18">
    <source>
        <dbReference type="PROSITE" id="PS50835"/>
    </source>
</evidence>
<keyword evidence="12" id="KW-1015">Disulfide bond</keyword>
<dbReference type="EMBL" id="JAROKS010000003">
    <property type="protein sequence ID" value="KAK1805408.1"/>
    <property type="molecule type" value="Genomic_DNA"/>
</dbReference>
<proteinExistence type="inferred from homology"/>
<feature type="domain" description="Ig-like" evidence="18">
    <location>
        <begin position="231"/>
        <end position="317"/>
    </location>
</feature>
<dbReference type="AlphaFoldDB" id="A0AAD8ZU48"/>
<evidence type="ECO:0000256" key="4">
    <source>
        <dbReference type="ARBA" id="ARBA00022475"/>
    </source>
</evidence>
<dbReference type="SUPFAM" id="SSF48726">
    <property type="entry name" value="Immunoglobulin"/>
    <property type="match status" value="3"/>
</dbReference>
<keyword evidence="8" id="KW-0130">Cell adhesion</keyword>
<evidence type="ECO:0000256" key="10">
    <source>
        <dbReference type="ARBA" id="ARBA00022989"/>
    </source>
</evidence>
<dbReference type="InterPro" id="IPR013162">
    <property type="entry name" value="CD80_C2-set"/>
</dbReference>
<keyword evidence="20" id="KW-1185">Reference proteome</keyword>
<comment type="subcellular location">
    <subcellularLocation>
        <location evidence="2">Cell junction</location>
        <location evidence="2">Adherens junction</location>
    </subcellularLocation>
    <subcellularLocation>
        <location evidence="1">Cell membrane</location>
        <topology evidence="1">Single-pass type I membrane protein</topology>
    </subcellularLocation>
</comment>
<comment type="similarity">
    <text evidence="3">Belongs to the nectin family.</text>
</comment>
<evidence type="ECO:0000256" key="9">
    <source>
        <dbReference type="ARBA" id="ARBA00022949"/>
    </source>
</evidence>
<comment type="subunit">
    <text evidence="15">Cis- and trans-homodimer. Can form trans-heterodimers.</text>
</comment>
<reference evidence="19" key="1">
    <citation type="submission" date="2023-03" db="EMBL/GenBank/DDBJ databases">
        <title>Electrophorus voltai genome.</title>
        <authorList>
            <person name="Bian C."/>
        </authorList>
    </citation>
    <scope>NUCLEOTIDE SEQUENCE</scope>
    <source>
        <strain evidence="19">CB-2022</strain>
        <tissue evidence="19">Muscle</tissue>
    </source>
</reference>
<comment type="function">
    <text evidence="14">Cell adhesion molecule that promotes cell-cell contacts and plays important roles in the development of the nervous system. Acts by forming homophilic or heterophilic trans-dimers.</text>
</comment>
<protein>
    <recommendedName>
        <fullName evidence="18">Ig-like domain-containing protein</fullName>
    </recommendedName>
</protein>
<gene>
    <name evidence="19" type="ORF">P4O66_019721</name>
</gene>
<evidence type="ECO:0000256" key="12">
    <source>
        <dbReference type="ARBA" id="ARBA00023157"/>
    </source>
</evidence>
<dbReference type="SMART" id="SM00406">
    <property type="entry name" value="IGv"/>
    <property type="match status" value="1"/>
</dbReference>
<dbReference type="FunFam" id="2.60.40.10:FF:000304">
    <property type="entry name" value="Nectin cell adhesion molecule 1"/>
    <property type="match status" value="1"/>
</dbReference>
<comment type="caution">
    <text evidence="19">The sequence shown here is derived from an EMBL/GenBank/DDBJ whole genome shotgun (WGS) entry which is preliminary data.</text>
</comment>
<dbReference type="InterPro" id="IPR003599">
    <property type="entry name" value="Ig_sub"/>
</dbReference>
<dbReference type="GO" id="GO:0007155">
    <property type="term" value="P:cell adhesion"/>
    <property type="evidence" value="ECO:0007669"/>
    <property type="project" value="UniProtKB-KW"/>
</dbReference>
<keyword evidence="7" id="KW-0677">Repeat</keyword>
<dbReference type="InterPro" id="IPR007110">
    <property type="entry name" value="Ig-like_dom"/>
</dbReference>
<keyword evidence="13" id="KW-0325">Glycoprotein</keyword>
<evidence type="ECO:0000256" key="14">
    <source>
        <dbReference type="ARBA" id="ARBA00058274"/>
    </source>
</evidence>
<dbReference type="SMART" id="SM00409">
    <property type="entry name" value="IG"/>
    <property type="match status" value="2"/>
</dbReference>
<keyword evidence="4" id="KW-1003">Cell membrane</keyword>
<dbReference type="PANTHER" id="PTHR47387:SF1">
    <property type="entry name" value="NECTIN-2"/>
    <property type="match status" value="1"/>
</dbReference>
<keyword evidence="5 17" id="KW-0812">Transmembrane</keyword>
<dbReference type="InterPro" id="IPR013783">
    <property type="entry name" value="Ig-like_fold"/>
</dbReference>
<feature type="region of interest" description="Disordered" evidence="16">
    <location>
        <begin position="670"/>
        <end position="744"/>
    </location>
</feature>
<organism evidence="19 20">
    <name type="scientific">Electrophorus voltai</name>
    <dbReference type="NCBI Taxonomy" id="2609070"/>
    <lineage>
        <taxon>Eukaryota</taxon>
        <taxon>Metazoa</taxon>
        <taxon>Chordata</taxon>
        <taxon>Craniata</taxon>
        <taxon>Vertebrata</taxon>
        <taxon>Euteleostomi</taxon>
        <taxon>Actinopterygii</taxon>
        <taxon>Neopterygii</taxon>
        <taxon>Teleostei</taxon>
        <taxon>Ostariophysi</taxon>
        <taxon>Gymnotiformes</taxon>
        <taxon>Gymnotoidei</taxon>
        <taxon>Gymnotidae</taxon>
        <taxon>Electrophorus</taxon>
    </lineage>
</organism>
<evidence type="ECO:0000256" key="5">
    <source>
        <dbReference type="ARBA" id="ARBA00022692"/>
    </source>
</evidence>
<evidence type="ECO:0000256" key="13">
    <source>
        <dbReference type="ARBA" id="ARBA00023180"/>
    </source>
</evidence>